<sequence>MIRITGTVGQWPIDLNIDMGEGDWAQLKAALDNTQVVATPAAPEPRPAATDAVWQNALALVKASGQISGPALFEQLEGLTGNAAAGKRLLVRLRHCDQVQVVSGADAPLYTWAGGQ</sequence>
<reference evidence="1 2" key="1">
    <citation type="submission" date="2020-03" db="EMBL/GenBank/DDBJ databases">
        <authorList>
            <person name="Wang L."/>
            <person name="He N."/>
            <person name="Li Y."/>
            <person name="Fang Y."/>
            <person name="Zhang F."/>
        </authorList>
    </citation>
    <scope>NUCLEOTIDE SEQUENCE [LARGE SCALE GENOMIC DNA]</scope>
    <source>
        <strain evidence="2">hsmgli-8</strain>
    </source>
</reference>
<gene>
    <name evidence="1" type="ORF">HBH25_17095</name>
</gene>
<dbReference type="EMBL" id="JAAVJI010000011">
    <property type="protein sequence ID" value="NJP02568.1"/>
    <property type="molecule type" value="Genomic_DNA"/>
</dbReference>
<name>A0ABX0YKP4_9PSED</name>
<dbReference type="RefSeq" id="WP_168085154.1">
    <property type="nucleotide sequence ID" value="NZ_JAAVJI010000011.1"/>
</dbReference>
<evidence type="ECO:0000313" key="1">
    <source>
        <dbReference type="EMBL" id="NJP02568.1"/>
    </source>
</evidence>
<proteinExistence type="predicted"/>
<accession>A0ABX0YKP4</accession>
<protein>
    <submittedName>
        <fullName evidence="1">Uncharacterized protein</fullName>
    </submittedName>
</protein>
<organism evidence="1 2">
    <name type="scientific">Pseudomonas quercus</name>
    <dbReference type="NCBI Taxonomy" id="2722792"/>
    <lineage>
        <taxon>Bacteria</taxon>
        <taxon>Pseudomonadati</taxon>
        <taxon>Pseudomonadota</taxon>
        <taxon>Gammaproteobacteria</taxon>
        <taxon>Pseudomonadales</taxon>
        <taxon>Pseudomonadaceae</taxon>
        <taxon>Pseudomonas</taxon>
    </lineage>
</organism>
<comment type="caution">
    <text evidence="1">The sequence shown here is derived from an EMBL/GenBank/DDBJ whole genome shotgun (WGS) entry which is preliminary data.</text>
</comment>
<evidence type="ECO:0000313" key="2">
    <source>
        <dbReference type="Proteomes" id="UP000746535"/>
    </source>
</evidence>
<keyword evidence="2" id="KW-1185">Reference proteome</keyword>
<dbReference type="Proteomes" id="UP000746535">
    <property type="component" value="Unassembled WGS sequence"/>
</dbReference>